<dbReference type="InterPro" id="IPR011009">
    <property type="entry name" value="Kinase-like_dom_sf"/>
</dbReference>
<accession>W1PNW7</accession>
<dbReference type="Proteomes" id="UP000017836">
    <property type="component" value="Unassembled WGS sequence"/>
</dbReference>
<protein>
    <recommendedName>
        <fullName evidence="1">Protein kinase domain-containing protein</fullName>
    </recommendedName>
</protein>
<dbReference type="GO" id="GO:0005524">
    <property type="term" value="F:ATP binding"/>
    <property type="evidence" value="ECO:0007669"/>
    <property type="project" value="InterPro"/>
</dbReference>
<dbReference type="Gene3D" id="1.10.510.10">
    <property type="entry name" value="Transferase(Phosphotransferase) domain 1"/>
    <property type="match status" value="1"/>
</dbReference>
<dbReference type="GO" id="GO:0004672">
    <property type="term" value="F:protein kinase activity"/>
    <property type="evidence" value="ECO:0007669"/>
    <property type="project" value="InterPro"/>
</dbReference>
<dbReference type="Gramene" id="ERN09748">
    <property type="protein sequence ID" value="ERN09748"/>
    <property type="gene ID" value="AMTR_s00029p00235080"/>
</dbReference>
<proteinExistence type="predicted"/>
<dbReference type="PANTHER" id="PTHR48055:SF55">
    <property type="entry name" value="PROTEIN KINASE DOMAIN-CONTAINING PROTEIN"/>
    <property type="match status" value="1"/>
</dbReference>
<organism evidence="2 3">
    <name type="scientific">Amborella trichopoda</name>
    <dbReference type="NCBI Taxonomy" id="13333"/>
    <lineage>
        <taxon>Eukaryota</taxon>
        <taxon>Viridiplantae</taxon>
        <taxon>Streptophyta</taxon>
        <taxon>Embryophyta</taxon>
        <taxon>Tracheophyta</taxon>
        <taxon>Spermatophyta</taxon>
        <taxon>Magnoliopsida</taxon>
        <taxon>Amborellales</taxon>
        <taxon>Amborellaceae</taxon>
        <taxon>Amborella</taxon>
    </lineage>
</organism>
<dbReference type="AlphaFoldDB" id="W1PNW7"/>
<dbReference type="EMBL" id="KI392980">
    <property type="protein sequence ID" value="ERN09748.1"/>
    <property type="molecule type" value="Genomic_DNA"/>
</dbReference>
<dbReference type="InterPro" id="IPR051564">
    <property type="entry name" value="LRR_receptor-like_kinase"/>
</dbReference>
<evidence type="ECO:0000313" key="2">
    <source>
        <dbReference type="EMBL" id="ERN09748.1"/>
    </source>
</evidence>
<keyword evidence="3" id="KW-1185">Reference proteome</keyword>
<dbReference type="PANTHER" id="PTHR48055">
    <property type="entry name" value="LEUCINE-RICH REPEAT RECEPTOR PROTEIN KINASE EMS1"/>
    <property type="match status" value="1"/>
</dbReference>
<dbReference type="OMA" id="TRETWQS"/>
<dbReference type="PROSITE" id="PS50011">
    <property type="entry name" value="PROTEIN_KINASE_DOM"/>
    <property type="match status" value="1"/>
</dbReference>
<sequence>MSAHVRVRDFSLARILPRISLLEYLSSMLGLKGSIGYIPPASTNADVYGFGILLLKMFTGKKPTDEMFANGLSLCEFVNKAYPNQVMEIMDLRLCEDVRLV</sequence>
<dbReference type="SUPFAM" id="SSF56112">
    <property type="entry name" value="Protein kinase-like (PK-like)"/>
    <property type="match status" value="1"/>
</dbReference>
<reference evidence="3" key="1">
    <citation type="journal article" date="2013" name="Science">
        <title>The Amborella genome and the evolution of flowering plants.</title>
        <authorList>
            <consortium name="Amborella Genome Project"/>
        </authorList>
    </citation>
    <scope>NUCLEOTIDE SEQUENCE [LARGE SCALE GENOMIC DNA]</scope>
</reference>
<gene>
    <name evidence="2" type="ORF">AMTR_s00029p00235080</name>
</gene>
<evidence type="ECO:0000259" key="1">
    <source>
        <dbReference type="PROSITE" id="PS50011"/>
    </source>
</evidence>
<dbReference type="InterPro" id="IPR000719">
    <property type="entry name" value="Prot_kinase_dom"/>
</dbReference>
<evidence type="ECO:0000313" key="3">
    <source>
        <dbReference type="Proteomes" id="UP000017836"/>
    </source>
</evidence>
<name>W1PNW7_AMBTC</name>
<feature type="domain" description="Protein kinase" evidence="1">
    <location>
        <begin position="1"/>
        <end position="101"/>
    </location>
</feature>
<dbReference type="HOGENOM" id="CLU_2295467_0_0_1"/>